<keyword evidence="4" id="KW-0479">Metal-binding</keyword>
<evidence type="ECO:0000256" key="1">
    <source>
        <dbReference type="ARBA" id="ARBA00001974"/>
    </source>
</evidence>
<dbReference type="OrthoDB" id="9781621at2"/>
<name>K9XS25_STAC7</name>
<evidence type="ECO:0000256" key="6">
    <source>
        <dbReference type="ARBA" id="ARBA00023002"/>
    </source>
</evidence>
<dbReference type="STRING" id="111780.Sta7437_0887"/>
<dbReference type="RefSeq" id="WP_015192145.1">
    <property type="nucleotide sequence ID" value="NC_019748.1"/>
</dbReference>
<dbReference type="eggNOG" id="COG2146">
    <property type="taxonomic scope" value="Bacteria"/>
</dbReference>
<dbReference type="PANTHER" id="PTHR43557:SF2">
    <property type="entry name" value="RIESKE DOMAIN-CONTAINING PROTEIN-RELATED"/>
    <property type="match status" value="1"/>
</dbReference>
<keyword evidence="7" id="KW-0408">Iron</keyword>
<keyword evidence="3" id="KW-0001">2Fe-2S</keyword>
<evidence type="ECO:0000256" key="5">
    <source>
        <dbReference type="ARBA" id="ARBA00022827"/>
    </source>
</evidence>
<dbReference type="InterPro" id="IPR023753">
    <property type="entry name" value="FAD/NAD-binding_dom"/>
</dbReference>
<dbReference type="Gene3D" id="3.30.390.30">
    <property type="match status" value="1"/>
</dbReference>
<keyword evidence="6 10" id="KW-0560">Oxidoreductase</keyword>
<evidence type="ECO:0000256" key="3">
    <source>
        <dbReference type="ARBA" id="ARBA00022714"/>
    </source>
</evidence>
<sequence length="527" mass="58065">MKEIIVAKTTDLRDGQMQQIPVDDSQILLAKINGKFYATGAFCTHYGAPLAKGVLHEERVVCPWHHACFNLTNGNLKEPPALNDLPSFAVRIEGENVLVQIPKEIPDGCTPTMVDYDSEDKRVFVIIGAGAGGSIAAETLRQQGFQGKIVLISQEANLPYDRTKLSKNYLQGKASEDSLPLRSCEFYQEHDIELRFGQAVTKVDTFTKTITLADNSTLPYDALLLATGGKARKLNIPGSDLDHVFTLRQVEDAQDILKTVKQAKKAVVIGSSFIGMEAAASLRQQGIEVTVVSPSSVPFAKILGEEVGKMFQQLHQEKGVTFYLKTKVTELQGDGKVETVVLDNGEQIDTDLVIVGIGVEPITDYLTGVELAEDHSIPVSEYLQAAAPDLYAAGDIATFPYAPMGKPTRIEHWRLAAQHGRTAAYNMVNPRPIKFDAIPFFWSGQYDLKLRYVGHATEWDQIALDGDLKKQEFLAFYVKDDRILAVAGCGRDQDIAAIAKLMSLNQMPDADQIHSTDWVEKLKTINN</sequence>
<dbReference type="PATRIC" id="fig|111780.3.peg.926"/>
<keyword evidence="8" id="KW-0411">Iron-sulfur</keyword>
<dbReference type="CDD" id="cd03478">
    <property type="entry name" value="Rieske_AIFL_N"/>
    <property type="match status" value="1"/>
</dbReference>
<organism evidence="10 11">
    <name type="scientific">Stanieria cyanosphaera (strain ATCC 29371 / PCC 7437)</name>
    <dbReference type="NCBI Taxonomy" id="111780"/>
    <lineage>
        <taxon>Bacteria</taxon>
        <taxon>Bacillati</taxon>
        <taxon>Cyanobacteriota</taxon>
        <taxon>Cyanophyceae</taxon>
        <taxon>Pleurocapsales</taxon>
        <taxon>Dermocarpellaceae</taxon>
        <taxon>Stanieria</taxon>
    </lineage>
</organism>
<evidence type="ECO:0000256" key="8">
    <source>
        <dbReference type="ARBA" id="ARBA00023014"/>
    </source>
</evidence>
<dbReference type="GO" id="GO:0016651">
    <property type="term" value="F:oxidoreductase activity, acting on NAD(P)H"/>
    <property type="evidence" value="ECO:0007669"/>
    <property type="project" value="TreeGrafter"/>
</dbReference>
<evidence type="ECO:0000256" key="7">
    <source>
        <dbReference type="ARBA" id="ARBA00023004"/>
    </source>
</evidence>
<protein>
    <submittedName>
        <fullName evidence="10">Ferredoxin--NAD(+) reductase</fullName>
        <ecNumber evidence="10">1.18.1.3</ecNumber>
    </submittedName>
</protein>
<evidence type="ECO:0000313" key="10">
    <source>
        <dbReference type="EMBL" id="AFZ34472.1"/>
    </source>
</evidence>
<dbReference type="Pfam" id="PF14759">
    <property type="entry name" value="Reductase_C"/>
    <property type="match status" value="1"/>
</dbReference>
<keyword evidence="5" id="KW-0274">FAD</keyword>
<dbReference type="Pfam" id="PF00355">
    <property type="entry name" value="Rieske"/>
    <property type="match status" value="1"/>
</dbReference>
<dbReference type="AlphaFoldDB" id="K9XS25"/>
<dbReference type="PRINTS" id="PR00368">
    <property type="entry name" value="FADPNR"/>
</dbReference>
<dbReference type="GO" id="GO:0008860">
    <property type="term" value="F:ferredoxin-NAD+ reductase activity"/>
    <property type="evidence" value="ECO:0007669"/>
    <property type="project" value="UniProtKB-EC"/>
</dbReference>
<dbReference type="KEGG" id="scs:Sta7437_0887"/>
<dbReference type="Pfam" id="PF07992">
    <property type="entry name" value="Pyr_redox_2"/>
    <property type="match status" value="1"/>
</dbReference>
<dbReference type="EMBL" id="CP003653">
    <property type="protein sequence ID" value="AFZ34472.1"/>
    <property type="molecule type" value="Genomic_DNA"/>
</dbReference>
<dbReference type="PANTHER" id="PTHR43557">
    <property type="entry name" value="APOPTOSIS-INDUCING FACTOR 1"/>
    <property type="match status" value="1"/>
</dbReference>
<evidence type="ECO:0000259" key="9">
    <source>
        <dbReference type="PROSITE" id="PS51296"/>
    </source>
</evidence>
<dbReference type="GO" id="GO:0046872">
    <property type="term" value="F:metal ion binding"/>
    <property type="evidence" value="ECO:0007669"/>
    <property type="project" value="UniProtKB-KW"/>
</dbReference>
<dbReference type="eggNOG" id="COG0446">
    <property type="taxonomic scope" value="Bacteria"/>
</dbReference>
<accession>K9XS25</accession>
<dbReference type="EC" id="1.18.1.3" evidence="10"/>
<dbReference type="GO" id="GO:0016705">
    <property type="term" value="F:oxidoreductase activity, acting on paired donors, with incorporation or reduction of molecular oxygen"/>
    <property type="evidence" value="ECO:0007669"/>
    <property type="project" value="UniProtKB-ARBA"/>
</dbReference>
<dbReference type="PROSITE" id="PS51296">
    <property type="entry name" value="RIESKE"/>
    <property type="match status" value="1"/>
</dbReference>
<keyword evidence="11" id="KW-1185">Reference proteome</keyword>
<dbReference type="InterPro" id="IPR036922">
    <property type="entry name" value="Rieske_2Fe-2S_sf"/>
</dbReference>
<dbReference type="GO" id="GO:0005737">
    <property type="term" value="C:cytoplasm"/>
    <property type="evidence" value="ECO:0007669"/>
    <property type="project" value="TreeGrafter"/>
</dbReference>
<dbReference type="SUPFAM" id="SSF51905">
    <property type="entry name" value="FAD/NAD(P)-binding domain"/>
    <property type="match status" value="1"/>
</dbReference>
<reference evidence="11" key="1">
    <citation type="journal article" date="2013" name="Proc. Natl. Acad. Sci. U.S.A.">
        <title>Improving the coverage of the cyanobacterial phylum using diversity-driven genome sequencing.</title>
        <authorList>
            <person name="Shih P.M."/>
            <person name="Wu D."/>
            <person name="Latifi A."/>
            <person name="Axen S.D."/>
            <person name="Fewer D.P."/>
            <person name="Talla E."/>
            <person name="Calteau A."/>
            <person name="Cai F."/>
            <person name="Tandeau de Marsac N."/>
            <person name="Rippka R."/>
            <person name="Herdman M."/>
            <person name="Sivonen K."/>
            <person name="Coursin T."/>
            <person name="Laurent T."/>
            <person name="Goodwin L."/>
            <person name="Nolan M."/>
            <person name="Davenport K.W."/>
            <person name="Han C.S."/>
            <person name="Rubin E.M."/>
            <person name="Eisen J.A."/>
            <person name="Woyke T."/>
            <person name="Gugger M."/>
            <person name="Kerfeld C.A."/>
        </authorList>
    </citation>
    <scope>NUCLEOTIDE SEQUENCE [LARGE SCALE GENOMIC DNA]</scope>
    <source>
        <strain evidence="11">ATCC 29371 / PCC 7437</strain>
    </source>
</reference>
<evidence type="ECO:0000256" key="4">
    <source>
        <dbReference type="ARBA" id="ARBA00022723"/>
    </source>
</evidence>
<evidence type="ECO:0000256" key="2">
    <source>
        <dbReference type="ARBA" id="ARBA00022630"/>
    </source>
</evidence>
<dbReference type="InterPro" id="IPR050446">
    <property type="entry name" value="FAD-oxidoreductase/Apoptosis"/>
</dbReference>
<feature type="domain" description="Rieske" evidence="9">
    <location>
        <begin position="4"/>
        <end position="99"/>
    </location>
</feature>
<dbReference type="SUPFAM" id="SSF55424">
    <property type="entry name" value="FAD/NAD-linked reductases, dimerisation (C-terminal) domain"/>
    <property type="match status" value="1"/>
</dbReference>
<dbReference type="InterPro" id="IPR036188">
    <property type="entry name" value="FAD/NAD-bd_sf"/>
</dbReference>
<dbReference type="Gene3D" id="3.50.50.60">
    <property type="entry name" value="FAD/NAD(P)-binding domain"/>
    <property type="match status" value="2"/>
</dbReference>
<dbReference type="GO" id="GO:0004497">
    <property type="term" value="F:monooxygenase activity"/>
    <property type="evidence" value="ECO:0007669"/>
    <property type="project" value="UniProtKB-ARBA"/>
</dbReference>
<proteinExistence type="predicted"/>
<dbReference type="InterPro" id="IPR016156">
    <property type="entry name" value="FAD/NAD-linked_Rdtase_dimer_sf"/>
</dbReference>
<dbReference type="InterPro" id="IPR028202">
    <property type="entry name" value="Reductase_C"/>
</dbReference>
<evidence type="ECO:0000313" key="11">
    <source>
        <dbReference type="Proteomes" id="UP000010473"/>
    </source>
</evidence>
<dbReference type="SUPFAM" id="SSF50022">
    <property type="entry name" value="ISP domain"/>
    <property type="match status" value="1"/>
</dbReference>
<dbReference type="Gene3D" id="2.102.10.10">
    <property type="entry name" value="Rieske [2Fe-2S] iron-sulphur domain"/>
    <property type="match status" value="1"/>
</dbReference>
<dbReference type="InterPro" id="IPR017941">
    <property type="entry name" value="Rieske_2Fe-2S"/>
</dbReference>
<dbReference type="GO" id="GO:0051537">
    <property type="term" value="F:2 iron, 2 sulfur cluster binding"/>
    <property type="evidence" value="ECO:0007669"/>
    <property type="project" value="UniProtKB-KW"/>
</dbReference>
<dbReference type="Proteomes" id="UP000010473">
    <property type="component" value="Chromosome"/>
</dbReference>
<keyword evidence="2" id="KW-0285">Flavoprotein</keyword>
<gene>
    <name evidence="10" type="ordered locus">Sta7437_0887</name>
</gene>
<dbReference type="PRINTS" id="PR00411">
    <property type="entry name" value="PNDRDTASEI"/>
</dbReference>
<comment type="cofactor">
    <cofactor evidence="1">
        <name>FAD</name>
        <dbReference type="ChEBI" id="CHEBI:57692"/>
    </cofactor>
</comment>
<dbReference type="HOGENOM" id="CLU_003291_4_2_3"/>